<dbReference type="InterPro" id="IPR006680">
    <property type="entry name" value="Amidohydro-rel"/>
</dbReference>
<feature type="domain" description="Amidohydrolase-related" evidence="4">
    <location>
        <begin position="17"/>
        <end position="215"/>
    </location>
</feature>
<dbReference type="InterPro" id="IPR032466">
    <property type="entry name" value="Metal_Hydrolase"/>
</dbReference>
<protein>
    <recommendedName>
        <fullName evidence="4">Amidohydrolase-related domain-containing protein</fullName>
    </recommendedName>
</protein>
<comment type="caution">
    <text evidence="5">The sequence shown here is derived from an EMBL/GenBank/DDBJ whole genome shotgun (WGS) entry which is preliminary data.</text>
</comment>
<gene>
    <name evidence="5" type="ORF">FANTH_7980</name>
</gene>
<dbReference type="Proteomes" id="UP000573603">
    <property type="component" value="Unassembled WGS sequence"/>
</dbReference>
<dbReference type="AlphaFoldDB" id="A0A8H4ZBV9"/>
<evidence type="ECO:0000313" key="6">
    <source>
        <dbReference type="Proteomes" id="UP000573603"/>
    </source>
</evidence>
<evidence type="ECO:0000313" key="5">
    <source>
        <dbReference type="EMBL" id="KAF5243851.1"/>
    </source>
</evidence>
<reference evidence="5 6" key="1">
    <citation type="journal article" date="2020" name="BMC Genomics">
        <title>Correction to: Identification and distribution of gene clusters required for synthesis of sphingolipid metabolism inhibitors in diverse species of the filamentous fungus Fusarium.</title>
        <authorList>
            <person name="Kim H.S."/>
            <person name="Lohmar J.M."/>
            <person name="Busman M."/>
            <person name="Brown D.W."/>
            <person name="Naumann T.A."/>
            <person name="Divon H.H."/>
            <person name="Lysoe E."/>
            <person name="Uhlig S."/>
            <person name="Proctor R.H."/>
        </authorList>
    </citation>
    <scope>NUCLEOTIDE SEQUENCE [LARGE SCALE GENOMIC DNA]</scope>
    <source>
        <strain evidence="5 6">NRRL 25214</strain>
    </source>
</reference>
<dbReference type="InterPro" id="IPR032465">
    <property type="entry name" value="ACMSD"/>
</dbReference>
<accession>A0A8H4ZBV9</accession>
<organism evidence="5 6">
    <name type="scientific">Fusarium anthophilum</name>
    <dbReference type="NCBI Taxonomy" id="48485"/>
    <lineage>
        <taxon>Eukaryota</taxon>
        <taxon>Fungi</taxon>
        <taxon>Dikarya</taxon>
        <taxon>Ascomycota</taxon>
        <taxon>Pezizomycotina</taxon>
        <taxon>Sordariomycetes</taxon>
        <taxon>Hypocreomycetidae</taxon>
        <taxon>Hypocreales</taxon>
        <taxon>Nectriaceae</taxon>
        <taxon>Fusarium</taxon>
        <taxon>Fusarium fujikuroi species complex</taxon>
    </lineage>
</organism>
<evidence type="ECO:0000256" key="1">
    <source>
        <dbReference type="ARBA" id="ARBA00022793"/>
    </source>
</evidence>
<keyword evidence="6" id="KW-1185">Reference proteome</keyword>
<proteinExistence type="inferred from homology"/>
<evidence type="ECO:0000256" key="2">
    <source>
        <dbReference type="ARBA" id="ARBA00023239"/>
    </source>
</evidence>
<dbReference type="GO" id="GO:0019748">
    <property type="term" value="P:secondary metabolic process"/>
    <property type="evidence" value="ECO:0007669"/>
    <property type="project" value="TreeGrafter"/>
</dbReference>
<dbReference type="GO" id="GO:0016787">
    <property type="term" value="F:hydrolase activity"/>
    <property type="evidence" value="ECO:0007669"/>
    <property type="project" value="InterPro"/>
</dbReference>
<dbReference type="EMBL" id="JABEVY010000184">
    <property type="protein sequence ID" value="KAF5243851.1"/>
    <property type="molecule type" value="Genomic_DNA"/>
</dbReference>
<dbReference type="SUPFAM" id="SSF51556">
    <property type="entry name" value="Metallo-dependent hydrolases"/>
    <property type="match status" value="1"/>
</dbReference>
<dbReference type="Gene3D" id="3.20.20.140">
    <property type="entry name" value="Metal-dependent hydrolases"/>
    <property type="match status" value="1"/>
</dbReference>
<keyword evidence="1 3" id="KW-0210">Decarboxylase</keyword>
<dbReference type="Pfam" id="PF04909">
    <property type="entry name" value="Amidohydro_2"/>
    <property type="match status" value="1"/>
</dbReference>
<dbReference type="GO" id="GO:0005737">
    <property type="term" value="C:cytoplasm"/>
    <property type="evidence" value="ECO:0007669"/>
    <property type="project" value="TreeGrafter"/>
</dbReference>
<dbReference type="PANTHER" id="PTHR21240">
    <property type="entry name" value="2-AMINO-3-CARBOXYLMUCONATE-6-SEMIALDEHYDE DECARBOXYLASE"/>
    <property type="match status" value="1"/>
</dbReference>
<sequence>MAAAHFAFNQDKAPVVDVHFHYFAPHILRSMGEFVIAAPDETEGAMTLLGTTAVIYSPVIWSKYSTSWSSKKWADLCRQLTDAQAAEVSKNPTHRGSFAPLPLPHLQETLAALKYGEETCQPRPDGYAITTSARNVYLGNSSFDPIWDECNKKGVTLFVHPNETVMPPSLDPETYGWQMIEFPTETARCLMNMVDTGVFARYPNVKWIFSHNGGSFPFLYQRVIRTLSGSKLIGVGGPNAMAKQINRITMNNNGKTLEEVFSTGNIYIECSQGTADQQVVLRAMGVKPQNILMGSDWPFTGKVNVDATLAEMNGPENSGLYTKEEVDGIRAGNALSLLPRLAASWVENGMAVRM</sequence>
<evidence type="ECO:0000259" key="4">
    <source>
        <dbReference type="Pfam" id="PF04909"/>
    </source>
</evidence>
<name>A0A8H4ZBV9_9HYPO</name>
<evidence type="ECO:0000256" key="3">
    <source>
        <dbReference type="RuleBase" id="RU366045"/>
    </source>
</evidence>
<keyword evidence="2 3" id="KW-0456">Lyase</keyword>
<dbReference type="PANTHER" id="PTHR21240:SF28">
    <property type="entry name" value="ISO-OROTATE DECARBOXYLASE (EUROFUNG)"/>
    <property type="match status" value="1"/>
</dbReference>
<comment type="similarity">
    <text evidence="3">Belongs to the metallo-dependent hydrolases superfamily.</text>
</comment>
<dbReference type="GO" id="GO:0016831">
    <property type="term" value="F:carboxy-lyase activity"/>
    <property type="evidence" value="ECO:0007669"/>
    <property type="project" value="UniProtKB-KW"/>
</dbReference>